<feature type="non-terminal residue" evidence="2">
    <location>
        <position position="1"/>
    </location>
</feature>
<evidence type="ECO:0000259" key="1">
    <source>
        <dbReference type="Pfam" id="PF03483"/>
    </source>
</evidence>
<dbReference type="SUPFAM" id="SSF56037">
    <property type="entry name" value="PheT/TilS domain"/>
    <property type="match status" value="1"/>
</dbReference>
<dbReference type="Proteomes" id="UP000789831">
    <property type="component" value="Unassembled WGS sequence"/>
</dbReference>
<dbReference type="OrthoDB" id="2441411at2759"/>
<dbReference type="InterPro" id="IPR020825">
    <property type="entry name" value="Phe-tRNA_synthase-like_B3/B4"/>
</dbReference>
<sequence length="150" mass="16397">GGEIMTTLHGQKLTLNPGEIVISSREKFIDLAGIIGNQETAITSQTKNILIECASFSPASIKKTTNRLNISTLASQYFSRGINLVLPPDKSLSRVISLIIESYGGNLNSGTIFTYKEAVKKEKQPLITISQQFITKKVGQAFPEQVIDKI</sequence>
<dbReference type="GO" id="GO:0004826">
    <property type="term" value="F:phenylalanine-tRNA ligase activity"/>
    <property type="evidence" value="ECO:0007669"/>
    <property type="project" value="InterPro"/>
</dbReference>
<keyword evidence="3" id="KW-1185">Reference proteome</keyword>
<organism evidence="2 3">
    <name type="scientific">Ambispora gerdemannii</name>
    <dbReference type="NCBI Taxonomy" id="144530"/>
    <lineage>
        <taxon>Eukaryota</taxon>
        <taxon>Fungi</taxon>
        <taxon>Fungi incertae sedis</taxon>
        <taxon>Mucoromycota</taxon>
        <taxon>Glomeromycotina</taxon>
        <taxon>Glomeromycetes</taxon>
        <taxon>Archaeosporales</taxon>
        <taxon>Ambisporaceae</taxon>
        <taxon>Ambispora</taxon>
    </lineage>
</organism>
<evidence type="ECO:0000313" key="2">
    <source>
        <dbReference type="EMBL" id="CAG8664662.1"/>
    </source>
</evidence>
<dbReference type="EMBL" id="CAJVPL010006485">
    <property type="protein sequence ID" value="CAG8664662.1"/>
    <property type="molecule type" value="Genomic_DNA"/>
</dbReference>
<dbReference type="Pfam" id="PF03483">
    <property type="entry name" value="B3_4"/>
    <property type="match status" value="1"/>
</dbReference>
<comment type="caution">
    <text evidence="2">The sequence shown here is derived from an EMBL/GenBank/DDBJ whole genome shotgun (WGS) entry which is preliminary data.</text>
</comment>
<gene>
    <name evidence="2" type="ORF">AGERDE_LOCUS11984</name>
</gene>
<dbReference type="GO" id="GO:0003723">
    <property type="term" value="F:RNA binding"/>
    <property type="evidence" value="ECO:0007669"/>
    <property type="project" value="InterPro"/>
</dbReference>
<protein>
    <submittedName>
        <fullName evidence="2">10829_t:CDS:1</fullName>
    </submittedName>
</protein>
<dbReference type="AlphaFoldDB" id="A0A9N9E4S3"/>
<evidence type="ECO:0000313" key="3">
    <source>
        <dbReference type="Proteomes" id="UP000789831"/>
    </source>
</evidence>
<accession>A0A9N9E4S3</accession>
<dbReference type="InterPro" id="IPR005146">
    <property type="entry name" value="B3/B4_tRNA-bd"/>
</dbReference>
<proteinExistence type="predicted"/>
<feature type="domain" description="B3/B4 tRNA-binding" evidence="1">
    <location>
        <begin position="2"/>
        <end position="101"/>
    </location>
</feature>
<name>A0A9N9E4S3_9GLOM</name>
<reference evidence="2" key="1">
    <citation type="submission" date="2021-06" db="EMBL/GenBank/DDBJ databases">
        <authorList>
            <person name="Kallberg Y."/>
            <person name="Tangrot J."/>
            <person name="Rosling A."/>
        </authorList>
    </citation>
    <scope>NUCLEOTIDE SEQUENCE</scope>
    <source>
        <strain evidence="2">MT106</strain>
    </source>
</reference>
<dbReference type="Gene3D" id="3.50.40.10">
    <property type="entry name" value="Phenylalanyl-trna Synthetase, Chain B, domain 3"/>
    <property type="match status" value="1"/>
</dbReference>